<accession>A0A2G5C887</accession>
<keyword evidence="4" id="KW-0747">Spliceosome</keyword>
<dbReference type="STRING" id="218851.A0A2G5C887"/>
<reference evidence="11 12" key="1">
    <citation type="submission" date="2017-09" db="EMBL/GenBank/DDBJ databases">
        <title>WGS assembly of Aquilegia coerulea Goldsmith.</title>
        <authorList>
            <person name="Hodges S."/>
            <person name="Kramer E."/>
            <person name="Nordborg M."/>
            <person name="Tomkins J."/>
            <person name="Borevitz J."/>
            <person name="Derieg N."/>
            <person name="Yan J."/>
            <person name="Mihaltcheva S."/>
            <person name="Hayes R.D."/>
            <person name="Rokhsar D."/>
        </authorList>
    </citation>
    <scope>NUCLEOTIDE SEQUENCE [LARGE SCALE GENOMIC DNA]</scope>
    <source>
        <strain evidence="12">cv. Goldsmith</strain>
    </source>
</reference>
<feature type="region of interest" description="Disordered" evidence="9">
    <location>
        <begin position="326"/>
        <end position="356"/>
    </location>
</feature>
<dbReference type="PANTHER" id="PTHR13904">
    <property type="entry name" value="PRE-MRNA SPLICING FACTOR PRP31"/>
    <property type="match status" value="1"/>
</dbReference>
<dbReference type="GO" id="GO:0000244">
    <property type="term" value="P:spliceosomal tri-snRNP complex assembly"/>
    <property type="evidence" value="ECO:0007669"/>
    <property type="project" value="InterPro"/>
</dbReference>
<evidence type="ECO:0000256" key="4">
    <source>
        <dbReference type="ARBA" id="ARBA00022728"/>
    </source>
</evidence>
<evidence type="ECO:0000256" key="9">
    <source>
        <dbReference type="SAM" id="MobiDB-lite"/>
    </source>
</evidence>
<proteinExistence type="inferred from homology"/>
<keyword evidence="6" id="KW-0508">mRNA splicing</keyword>
<feature type="compositionally biased region" description="Basic residues" evidence="9">
    <location>
        <begin position="347"/>
        <end position="356"/>
    </location>
</feature>
<dbReference type="InterPro" id="IPR019175">
    <property type="entry name" value="Prp31_C"/>
</dbReference>
<dbReference type="InterPro" id="IPR042239">
    <property type="entry name" value="Nop_C"/>
</dbReference>
<comment type="subcellular location">
    <subcellularLocation>
        <location evidence="1">Nucleus</location>
    </subcellularLocation>
</comment>
<evidence type="ECO:0000256" key="3">
    <source>
        <dbReference type="ARBA" id="ARBA00022664"/>
    </source>
</evidence>
<dbReference type="Pfam" id="PF09785">
    <property type="entry name" value="Prp31_C"/>
    <property type="match status" value="1"/>
</dbReference>
<evidence type="ECO:0000313" key="11">
    <source>
        <dbReference type="EMBL" id="PIA27455.1"/>
    </source>
</evidence>
<evidence type="ECO:0000256" key="8">
    <source>
        <dbReference type="ARBA" id="ARBA00023274"/>
    </source>
</evidence>
<protein>
    <recommendedName>
        <fullName evidence="10">Nop domain-containing protein</fullName>
    </recommendedName>
</protein>
<dbReference type="InterPro" id="IPR036070">
    <property type="entry name" value="Nop_dom_sf"/>
</dbReference>
<dbReference type="Gene3D" id="1.10.287.4070">
    <property type="match status" value="1"/>
</dbReference>
<dbReference type="SUPFAM" id="SSF89124">
    <property type="entry name" value="Nop domain"/>
    <property type="match status" value="1"/>
</dbReference>
<evidence type="ECO:0000259" key="10">
    <source>
        <dbReference type="PROSITE" id="PS51358"/>
    </source>
</evidence>
<keyword evidence="8" id="KW-0687">Ribonucleoprotein</keyword>
<dbReference type="InterPro" id="IPR012976">
    <property type="entry name" value="NOSIC"/>
</dbReference>
<sequence>MASHIIDELCLDDLDDEDYNMNTVVHTSENNPMFKFSDDDDDNLDNVCKLQKSQHYKEVMNKVEDALLHHHKNNDRLVLEKQDLEYQLVIDCSTLLVCIENEIVNVHNIIRDIYRSKFPELESLVPHPIDYATVVKTIGNVTDLTTLVADLQGVLPSATIMVLSITALTTSGKPLQEESLKKAIHACNLALDLDLAKKKVLDFVETRMRCIAPNLSAIVGSVVAAKLLGIAGGLSALQNMPSCDVQLLGAKKKSFSSATSKIIHVGILEETEIFQTTPPSLRKSVCKKLANKSTLAARKDSNRGTNLTGDGYGRKLRDQIYKEMKKSQELPPAKQHKPLPVPDCNTKKKRGGRRFRKTKERYAVTKTRKFANRIQFGVPEESSLGDGLGVGYGLLGQSGSGKLRLPKGQTRRLGVKGTRNSKDNHFRISSGSSGLTTSLVFTPMQGIELINPLAHSDM</sequence>
<dbReference type="PROSITE" id="PS51358">
    <property type="entry name" value="NOP"/>
    <property type="match status" value="1"/>
</dbReference>
<dbReference type="InterPro" id="IPR027105">
    <property type="entry name" value="Prp31"/>
</dbReference>
<dbReference type="SMART" id="SM00931">
    <property type="entry name" value="NOSIC"/>
    <property type="match status" value="1"/>
</dbReference>
<evidence type="ECO:0000313" key="12">
    <source>
        <dbReference type="Proteomes" id="UP000230069"/>
    </source>
</evidence>
<evidence type="ECO:0000256" key="1">
    <source>
        <dbReference type="ARBA" id="ARBA00004123"/>
    </source>
</evidence>
<keyword evidence="7" id="KW-0539">Nucleus</keyword>
<keyword evidence="3" id="KW-0507">mRNA processing</keyword>
<dbReference type="Pfam" id="PF01798">
    <property type="entry name" value="Nop"/>
    <property type="match status" value="1"/>
</dbReference>
<dbReference type="GO" id="GO:0005687">
    <property type="term" value="C:U4 snRNP"/>
    <property type="evidence" value="ECO:0007669"/>
    <property type="project" value="TreeGrafter"/>
</dbReference>
<dbReference type="FunFam" id="1.10.287.4070:FF:000003">
    <property type="entry name" value="U4/U6 small nuclear ribonucleoprotein PRP31"/>
    <property type="match status" value="1"/>
</dbReference>
<dbReference type="Proteomes" id="UP000230069">
    <property type="component" value="Unassembled WGS sequence"/>
</dbReference>
<dbReference type="InParanoid" id="A0A2G5C887"/>
<gene>
    <name evidence="11" type="ORF">AQUCO_07700013v1</name>
</gene>
<dbReference type="GO" id="GO:0046540">
    <property type="term" value="C:U4/U6 x U5 tri-snRNP complex"/>
    <property type="evidence" value="ECO:0007669"/>
    <property type="project" value="InterPro"/>
</dbReference>
<evidence type="ECO:0000256" key="5">
    <source>
        <dbReference type="ARBA" id="ARBA00022884"/>
    </source>
</evidence>
<name>A0A2G5C887_AQUCA</name>
<dbReference type="AlphaFoldDB" id="A0A2G5C887"/>
<dbReference type="PANTHER" id="PTHR13904:SF0">
    <property type="entry name" value="U4_U6 SMALL NUCLEAR RIBONUCLEOPROTEIN PRP31"/>
    <property type="match status" value="1"/>
</dbReference>
<evidence type="ECO:0000256" key="2">
    <source>
        <dbReference type="ARBA" id="ARBA00005572"/>
    </source>
</evidence>
<dbReference type="InterPro" id="IPR002687">
    <property type="entry name" value="Nop_dom"/>
</dbReference>
<dbReference type="EMBL" id="KZ305094">
    <property type="protein sequence ID" value="PIA27455.1"/>
    <property type="molecule type" value="Genomic_DNA"/>
</dbReference>
<feature type="domain" description="Nop" evidence="10">
    <location>
        <begin position="211"/>
        <end position="329"/>
    </location>
</feature>
<organism evidence="11 12">
    <name type="scientific">Aquilegia coerulea</name>
    <name type="common">Rocky mountain columbine</name>
    <dbReference type="NCBI Taxonomy" id="218851"/>
    <lineage>
        <taxon>Eukaryota</taxon>
        <taxon>Viridiplantae</taxon>
        <taxon>Streptophyta</taxon>
        <taxon>Embryophyta</taxon>
        <taxon>Tracheophyta</taxon>
        <taxon>Spermatophyta</taxon>
        <taxon>Magnoliopsida</taxon>
        <taxon>Ranunculales</taxon>
        <taxon>Ranunculaceae</taxon>
        <taxon>Thalictroideae</taxon>
        <taxon>Aquilegia</taxon>
    </lineage>
</organism>
<dbReference type="GO" id="GO:0003723">
    <property type="term" value="F:RNA binding"/>
    <property type="evidence" value="ECO:0007669"/>
    <property type="project" value="UniProtKB-KW"/>
</dbReference>
<evidence type="ECO:0000256" key="7">
    <source>
        <dbReference type="ARBA" id="ARBA00023242"/>
    </source>
</evidence>
<keyword evidence="12" id="KW-1185">Reference proteome</keyword>
<evidence type="ECO:0000256" key="6">
    <source>
        <dbReference type="ARBA" id="ARBA00023187"/>
    </source>
</evidence>
<keyword evidence="5" id="KW-0694">RNA-binding</keyword>
<dbReference type="Gene3D" id="1.10.246.90">
    <property type="entry name" value="Nop domain"/>
    <property type="match status" value="1"/>
</dbReference>
<dbReference type="GO" id="GO:0071011">
    <property type="term" value="C:precatalytic spliceosome"/>
    <property type="evidence" value="ECO:0007669"/>
    <property type="project" value="TreeGrafter"/>
</dbReference>
<comment type="similarity">
    <text evidence="2">Belongs to the PRP31 family.</text>
</comment>
<dbReference type="OrthoDB" id="4771285at2759"/>